<dbReference type="Proteomes" id="UP000046393">
    <property type="component" value="Unplaced"/>
</dbReference>
<sequence length="73" mass="8057">MNQPPPAYTLTSPCLPPADTKHQPWPPEPPPPFDRLPPYPAGPKLAKTEYPKNIPGPTYACPYCDGRFLSIVD</sequence>
<accession>A0A0N5AXJ7</accession>
<feature type="compositionally biased region" description="Pro residues" evidence="1">
    <location>
        <begin position="24"/>
        <end position="41"/>
    </location>
</feature>
<evidence type="ECO:0000313" key="3">
    <source>
        <dbReference type="WBParaSite" id="SMUV_0000967601-mRNA-1"/>
    </source>
</evidence>
<proteinExistence type="predicted"/>
<keyword evidence="2" id="KW-1185">Reference proteome</keyword>
<evidence type="ECO:0000313" key="2">
    <source>
        <dbReference type="Proteomes" id="UP000046393"/>
    </source>
</evidence>
<evidence type="ECO:0000256" key="1">
    <source>
        <dbReference type="SAM" id="MobiDB-lite"/>
    </source>
</evidence>
<reference evidence="3" key="1">
    <citation type="submission" date="2017-02" db="UniProtKB">
        <authorList>
            <consortium name="WormBaseParasite"/>
        </authorList>
    </citation>
    <scope>IDENTIFICATION</scope>
</reference>
<organism evidence="2 3">
    <name type="scientific">Syphacia muris</name>
    <dbReference type="NCBI Taxonomy" id="451379"/>
    <lineage>
        <taxon>Eukaryota</taxon>
        <taxon>Metazoa</taxon>
        <taxon>Ecdysozoa</taxon>
        <taxon>Nematoda</taxon>
        <taxon>Chromadorea</taxon>
        <taxon>Rhabditida</taxon>
        <taxon>Spirurina</taxon>
        <taxon>Oxyuridomorpha</taxon>
        <taxon>Oxyuroidea</taxon>
        <taxon>Oxyuridae</taxon>
        <taxon>Syphacia</taxon>
    </lineage>
</organism>
<dbReference type="WBParaSite" id="SMUV_0000967601-mRNA-1">
    <property type="protein sequence ID" value="SMUV_0000967601-mRNA-1"/>
    <property type="gene ID" value="SMUV_0000967601"/>
</dbReference>
<protein>
    <submittedName>
        <fullName evidence="3">LITAF domain-containing protein</fullName>
    </submittedName>
</protein>
<feature type="region of interest" description="Disordered" evidence="1">
    <location>
        <begin position="1"/>
        <end position="50"/>
    </location>
</feature>
<dbReference type="AlphaFoldDB" id="A0A0N5AXJ7"/>
<name>A0A0N5AXJ7_9BILA</name>